<dbReference type="Proteomes" id="UP000033740">
    <property type="component" value="Unassembled WGS sequence"/>
</dbReference>
<accession>A0A0F0LFD0</accession>
<name>A0A0F0LFD0_9MICO</name>
<protein>
    <submittedName>
        <fullName evidence="1">Uncharacterized protein</fullName>
    </submittedName>
</protein>
<organism evidence="1 2">
    <name type="scientific">Microbacterium azadirachtae</name>
    <dbReference type="NCBI Taxonomy" id="582680"/>
    <lineage>
        <taxon>Bacteria</taxon>
        <taxon>Bacillati</taxon>
        <taxon>Actinomycetota</taxon>
        <taxon>Actinomycetes</taxon>
        <taxon>Micrococcales</taxon>
        <taxon>Microbacteriaceae</taxon>
        <taxon>Microbacterium</taxon>
    </lineage>
</organism>
<reference evidence="1 2" key="1">
    <citation type="submission" date="2015-02" db="EMBL/GenBank/DDBJ databases">
        <title>Draft genome sequences of ten Microbacterium spp. with emphasis on heavy metal contaminated environments.</title>
        <authorList>
            <person name="Corretto E."/>
        </authorList>
    </citation>
    <scope>NUCLEOTIDE SEQUENCE [LARGE SCALE GENOMIC DNA]</scope>
    <source>
        <strain evidence="1 2">ARN176</strain>
    </source>
</reference>
<dbReference type="RefSeq" id="WP_045273523.1">
    <property type="nucleotide sequence ID" value="NZ_JYIX01000039.1"/>
</dbReference>
<dbReference type="STRING" id="582680.RS86_03517"/>
<evidence type="ECO:0000313" key="2">
    <source>
        <dbReference type="Proteomes" id="UP000033740"/>
    </source>
</evidence>
<proteinExistence type="predicted"/>
<dbReference type="AlphaFoldDB" id="A0A0F0LFD0"/>
<keyword evidence="2" id="KW-1185">Reference proteome</keyword>
<dbReference type="EMBL" id="JYIX01000039">
    <property type="protein sequence ID" value="KJL31394.1"/>
    <property type="molecule type" value="Genomic_DNA"/>
</dbReference>
<dbReference type="PATRIC" id="fig|582680.6.peg.3601"/>
<comment type="caution">
    <text evidence="1">The sequence shown here is derived from an EMBL/GenBank/DDBJ whole genome shotgun (WGS) entry which is preliminary data.</text>
</comment>
<evidence type="ECO:0000313" key="1">
    <source>
        <dbReference type="EMBL" id="KJL31394.1"/>
    </source>
</evidence>
<sequence>MILHTTRTSEGLRIGPVPPAHAQAALLETAGALLVWDAADPAGPPTATVWDPALALDVAWQVYGPDAVPVLLERTGSFAPAPAPALDHARRAALATWAAAWWPASSLAGIPPLDPRILAVERADALIAVEHVLDGDELLLMALADGLTAARALRLAPGIDAAVLPALAALEARVEEAAADRGITAGSAAMPAREDFALAASATARSAADVLAEGTEPLDLSAFAPGTVDAAGSAHWQVRSAESHVVLEISVPRAPSTSAADPGPLDAVFAGVALALRPQPGHFTGSVAAPATILLTPPAARTLALASRGYRGRRDVDAGALLALARERLGRAREAEIGETGIPDQAVLLAEQEAARR</sequence>
<gene>
    <name evidence="1" type="ORF">RS86_03517</name>
</gene>